<evidence type="ECO:0000313" key="1">
    <source>
        <dbReference type="EMBL" id="DAF93606.1"/>
    </source>
</evidence>
<sequence length="186" mass="20835">MEQFKFPECCVGGLENECRAKVERDGDLAVFVMKAGKPHARIAVDIVDSVGVTVQAMHAGAWQPFYESKRTLEDAQANYAQQYNQFFFDGFPVTFAELTEDQRAHVYRCESESEIDFLMDQVSAIVASALFSKNPTMEINVDGYPEVMNRAMLEALNIDTKDADGQLKGLIDCHGNPIKKKKKKGK</sequence>
<protein>
    <submittedName>
        <fullName evidence="1">Uncharacterized protein</fullName>
    </submittedName>
</protein>
<organism evidence="1">
    <name type="scientific">Myoviridae sp. ctshb19</name>
    <dbReference type="NCBI Taxonomy" id="2825194"/>
    <lineage>
        <taxon>Viruses</taxon>
        <taxon>Duplodnaviria</taxon>
        <taxon>Heunggongvirae</taxon>
        <taxon>Uroviricota</taxon>
        <taxon>Caudoviricetes</taxon>
    </lineage>
</organism>
<name>A0A8S5UGV2_9CAUD</name>
<dbReference type="EMBL" id="BK016086">
    <property type="protein sequence ID" value="DAF93606.1"/>
    <property type="molecule type" value="Genomic_DNA"/>
</dbReference>
<proteinExistence type="predicted"/>
<accession>A0A8S5UGV2</accession>
<reference evidence="1" key="1">
    <citation type="journal article" date="2021" name="Proc. Natl. Acad. Sci. U.S.A.">
        <title>A Catalog of Tens of Thousands of Viruses from Human Metagenomes Reveals Hidden Associations with Chronic Diseases.</title>
        <authorList>
            <person name="Tisza M.J."/>
            <person name="Buck C.B."/>
        </authorList>
    </citation>
    <scope>NUCLEOTIDE SEQUENCE</scope>
    <source>
        <strain evidence="1">Ctshb19</strain>
    </source>
</reference>